<dbReference type="EMBL" id="QBKU01000002">
    <property type="protein sequence ID" value="PTX74987.1"/>
    <property type="molecule type" value="Genomic_DNA"/>
</dbReference>
<proteinExistence type="predicted"/>
<name>A0A2T6CHK4_9RHOB</name>
<protein>
    <submittedName>
        <fullName evidence="1">Uncharacterized protein</fullName>
    </submittedName>
</protein>
<dbReference type="Proteomes" id="UP000244092">
    <property type="component" value="Unassembled WGS sequence"/>
</dbReference>
<reference evidence="1 2" key="1">
    <citation type="submission" date="2018-04" db="EMBL/GenBank/DDBJ databases">
        <title>Genomic Encyclopedia of Archaeal and Bacterial Type Strains, Phase II (KMG-II): from individual species to whole genera.</title>
        <authorList>
            <person name="Goeker M."/>
        </authorList>
    </citation>
    <scope>NUCLEOTIDE SEQUENCE [LARGE SCALE GENOMIC DNA]</scope>
    <source>
        <strain evidence="1 2">DSM 12244</strain>
    </source>
</reference>
<gene>
    <name evidence="1" type="ORF">C8N31_10290</name>
</gene>
<evidence type="ECO:0000313" key="1">
    <source>
        <dbReference type="EMBL" id="PTX74987.1"/>
    </source>
</evidence>
<dbReference type="AlphaFoldDB" id="A0A2T6CHK4"/>
<organism evidence="1 2">
    <name type="scientific">Sulfitobacter mediterraneus</name>
    <dbReference type="NCBI Taxonomy" id="83219"/>
    <lineage>
        <taxon>Bacteria</taxon>
        <taxon>Pseudomonadati</taxon>
        <taxon>Pseudomonadota</taxon>
        <taxon>Alphaproteobacteria</taxon>
        <taxon>Rhodobacterales</taxon>
        <taxon>Roseobacteraceae</taxon>
        <taxon>Sulfitobacter</taxon>
    </lineage>
</organism>
<accession>A0A2T6CHK4</accession>
<comment type="caution">
    <text evidence="1">The sequence shown here is derived from an EMBL/GenBank/DDBJ whole genome shotgun (WGS) entry which is preliminary data.</text>
</comment>
<evidence type="ECO:0000313" key="2">
    <source>
        <dbReference type="Proteomes" id="UP000244092"/>
    </source>
</evidence>
<sequence>MLRGTDLFEVIQLYLDGLFFVTKKRSPPPFMVTPVYLMARKVIFLGNRVVCSLTISVNLNRRRHLT</sequence>